<dbReference type="KEGG" id="auh:AWM75_07865"/>
<dbReference type="SUPFAM" id="SSF158499">
    <property type="entry name" value="DnaD domain-like"/>
    <property type="match status" value="1"/>
</dbReference>
<comment type="similarity">
    <text evidence="1">Belongs to the DnaB/DnaD family.</text>
</comment>
<organism evidence="3 4">
    <name type="scientific">Aerococcus urinaehominis</name>
    <dbReference type="NCBI Taxonomy" id="128944"/>
    <lineage>
        <taxon>Bacteria</taxon>
        <taxon>Bacillati</taxon>
        <taxon>Bacillota</taxon>
        <taxon>Bacilli</taxon>
        <taxon>Lactobacillales</taxon>
        <taxon>Aerococcaceae</taxon>
        <taxon>Aerococcus</taxon>
    </lineage>
</organism>
<dbReference type="InterPro" id="IPR006343">
    <property type="entry name" value="DnaB/C_C"/>
</dbReference>
<feature type="domain" description="DnaB/C C-terminal" evidence="2">
    <location>
        <begin position="168"/>
        <end position="214"/>
    </location>
</feature>
<evidence type="ECO:0000256" key="1">
    <source>
        <dbReference type="ARBA" id="ARBA00093462"/>
    </source>
</evidence>
<dbReference type="Gene3D" id="1.10.10.630">
    <property type="entry name" value="DnaD domain-like"/>
    <property type="match status" value="1"/>
</dbReference>
<evidence type="ECO:0000313" key="3">
    <source>
        <dbReference type="EMBL" id="AMB99888.1"/>
    </source>
</evidence>
<keyword evidence="4" id="KW-1185">Reference proteome</keyword>
<evidence type="ECO:0000313" key="4">
    <source>
        <dbReference type="Proteomes" id="UP000062260"/>
    </source>
</evidence>
<dbReference type="NCBIfam" id="TIGR01446">
    <property type="entry name" value="DnaD_dom"/>
    <property type="match status" value="1"/>
</dbReference>
<dbReference type="InterPro" id="IPR034829">
    <property type="entry name" value="DnaD-like_sf"/>
</dbReference>
<dbReference type="STRING" id="128944.AWM75_07865"/>
<dbReference type="Proteomes" id="UP000062260">
    <property type="component" value="Chromosome"/>
</dbReference>
<dbReference type="OrthoDB" id="3199595at2"/>
<sequence>MTIKRVVATDFWYSPLVTNELSRDEIFFMLYLKTNPQTSQLGIYKLPMQIMETQVQMPAAEINALLNSLQYNHDLIAYNRSTNEIAILEYLSYSILTGGTPVERILKREIHHVESLELLTKVQAKMTDYWHRSERAIDGCLAELFAKEIANRSRTEYADQLLADLHDFWSDYFTADLIDEAYKRSKYKNAPDQYAKTILTDWQKRGVTSLKDVQLADYDHFNQQASILSN</sequence>
<dbReference type="AlphaFoldDB" id="A0A0X8FM72"/>
<name>A0A0X8FM72_9LACT</name>
<proteinExistence type="inferred from homology"/>
<gene>
    <name evidence="3" type="ORF">AWM75_07865</name>
</gene>
<dbReference type="Pfam" id="PF07261">
    <property type="entry name" value="DnaB_2"/>
    <property type="match status" value="1"/>
</dbReference>
<reference evidence="3 4" key="1">
    <citation type="journal article" date="2016" name="Genome Announc.">
        <title>Complete Genome Sequences of Aerococcus christensenii CCUG 28831T, Aerococcus sanguinicola CCUG 43001T, Aerococcus urinae CCUG 36881T, Aerococcus urinaeequi CCUG 28094T, Aerococcus urinaehominis CCUG 42038 BT, and Aerococcus viridans CCUG 4311T.</title>
        <authorList>
            <person name="Carkaci D."/>
            <person name="Dargis R."/>
            <person name="Nielsen X.C."/>
            <person name="Skovgaard O."/>
            <person name="Fuursted K."/>
            <person name="Christensen J.J."/>
        </authorList>
    </citation>
    <scope>NUCLEOTIDE SEQUENCE [LARGE SCALE GENOMIC DNA]</scope>
    <source>
        <strain evidence="3 4">CCUG42038B</strain>
    </source>
</reference>
<dbReference type="RefSeq" id="WP_067980539.1">
    <property type="nucleotide sequence ID" value="NZ_CP014163.1"/>
</dbReference>
<reference evidence="4" key="2">
    <citation type="submission" date="2016-01" db="EMBL/GenBank/DDBJ databases">
        <title>Six Aerococcus type strain genome sequencing and assembly using PacBio and Illumina Hiseq.</title>
        <authorList>
            <person name="Carkaci D."/>
            <person name="Dargis R."/>
            <person name="Nielsen X.C."/>
            <person name="Skovgaard O."/>
            <person name="Fuursted K."/>
            <person name="Christensen J.J."/>
        </authorList>
    </citation>
    <scope>NUCLEOTIDE SEQUENCE [LARGE SCALE GENOMIC DNA]</scope>
    <source>
        <strain evidence="4">CCUG42038B</strain>
    </source>
</reference>
<dbReference type="EMBL" id="CP014163">
    <property type="protein sequence ID" value="AMB99888.1"/>
    <property type="molecule type" value="Genomic_DNA"/>
</dbReference>
<evidence type="ECO:0000259" key="2">
    <source>
        <dbReference type="Pfam" id="PF07261"/>
    </source>
</evidence>
<protein>
    <recommendedName>
        <fullName evidence="2">DnaB/C C-terminal domain-containing protein</fullName>
    </recommendedName>
</protein>
<accession>A0A0X8FM72</accession>